<protein>
    <submittedName>
        <fullName evidence="4">Uncharacterized domain 1-containing protein</fullName>
    </submittedName>
</protein>
<feature type="domain" description="Thioesterase" evidence="3">
    <location>
        <begin position="68"/>
        <end position="139"/>
    </location>
</feature>
<evidence type="ECO:0000256" key="2">
    <source>
        <dbReference type="ARBA" id="ARBA00022801"/>
    </source>
</evidence>
<proteinExistence type="inferred from homology"/>
<dbReference type="PANTHER" id="PTHR21660">
    <property type="entry name" value="THIOESTERASE SUPERFAMILY MEMBER-RELATED"/>
    <property type="match status" value="1"/>
</dbReference>
<dbReference type="EMBL" id="FRAH01000004">
    <property type="protein sequence ID" value="SHJ66898.1"/>
    <property type="molecule type" value="Genomic_DNA"/>
</dbReference>
<dbReference type="InterPro" id="IPR029069">
    <property type="entry name" value="HotDog_dom_sf"/>
</dbReference>
<sequence>MIYLSEETSSQENMEAWLSQLSDPEFPLLKDSVLKLLKPRLVACNFEEKSAEFAFTVEDWQLNPEKGLHGGIMATNFDVSFGLLSHYFAKQHMVSTVTIHTTFLKPVMPNDVIHYKVQMSHLGRTIHSMTAEAWLERDNILAATASASYMKLHQTFDSPI</sequence>
<dbReference type="Proteomes" id="UP000183975">
    <property type="component" value="Unassembled WGS sequence"/>
</dbReference>
<dbReference type="Gene3D" id="3.10.129.10">
    <property type="entry name" value="Hotdog Thioesterase"/>
    <property type="match status" value="1"/>
</dbReference>
<keyword evidence="2" id="KW-0378">Hydrolase</keyword>
<dbReference type="AlphaFoldDB" id="A0A1M6L6M6"/>
<reference evidence="4 5" key="1">
    <citation type="submission" date="2016-11" db="EMBL/GenBank/DDBJ databases">
        <authorList>
            <person name="Jaros S."/>
            <person name="Januszkiewicz K."/>
            <person name="Wedrychowicz H."/>
        </authorList>
    </citation>
    <scope>NUCLEOTIDE SEQUENCE [LARGE SCALE GENOMIC DNA]</scope>
    <source>
        <strain evidence="4 5">DSM 14214</strain>
    </source>
</reference>
<dbReference type="CDD" id="cd03443">
    <property type="entry name" value="PaaI_thioesterase"/>
    <property type="match status" value="1"/>
</dbReference>
<dbReference type="InterPro" id="IPR006683">
    <property type="entry name" value="Thioestr_dom"/>
</dbReference>
<evidence type="ECO:0000259" key="3">
    <source>
        <dbReference type="Pfam" id="PF03061"/>
    </source>
</evidence>
<accession>A0A1M6L6M6</accession>
<evidence type="ECO:0000313" key="5">
    <source>
        <dbReference type="Proteomes" id="UP000183975"/>
    </source>
</evidence>
<dbReference type="OrthoDB" id="328435at2"/>
<dbReference type="RefSeq" id="WP_072848346.1">
    <property type="nucleotide sequence ID" value="NZ_FRAH01000004.1"/>
</dbReference>
<dbReference type="GO" id="GO:0047617">
    <property type="term" value="F:fatty acyl-CoA hydrolase activity"/>
    <property type="evidence" value="ECO:0007669"/>
    <property type="project" value="InterPro"/>
</dbReference>
<keyword evidence="5" id="KW-1185">Reference proteome</keyword>
<gene>
    <name evidence="4" type="ORF">SAMN02745138_00294</name>
</gene>
<dbReference type="Pfam" id="PF03061">
    <property type="entry name" value="4HBT"/>
    <property type="match status" value="1"/>
</dbReference>
<dbReference type="InterPro" id="IPR039298">
    <property type="entry name" value="ACOT13"/>
</dbReference>
<dbReference type="PANTHER" id="PTHR21660:SF1">
    <property type="entry name" value="ACYL-COENZYME A THIOESTERASE 13"/>
    <property type="match status" value="1"/>
</dbReference>
<evidence type="ECO:0000256" key="1">
    <source>
        <dbReference type="ARBA" id="ARBA00008324"/>
    </source>
</evidence>
<evidence type="ECO:0000313" key="4">
    <source>
        <dbReference type="EMBL" id="SHJ66898.1"/>
    </source>
</evidence>
<organism evidence="4 5">
    <name type="scientific">Anaerotignum lactatifermentans DSM 14214</name>
    <dbReference type="NCBI Taxonomy" id="1121323"/>
    <lineage>
        <taxon>Bacteria</taxon>
        <taxon>Bacillati</taxon>
        <taxon>Bacillota</taxon>
        <taxon>Clostridia</taxon>
        <taxon>Lachnospirales</taxon>
        <taxon>Anaerotignaceae</taxon>
        <taxon>Anaerotignum</taxon>
    </lineage>
</organism>
<dbReference type="SUPFAM" id="SSF54637">
    <property type="entry name" value="Thioesterase/thiol ester dehydrase-isomerase"/>
    <property type="match status" value="1"/>
</dbReference>
<comment type="similarity">
    <text evidence="1">Belongs to the thioesterase PaaI family.</text>
</comment>
<name>A0A1M6L6M6_9FIRM</name>